<protein>
    <submittedName>
        <fullName evidence="15">ATP-dependent DNA helicase</fullName>
    </submittedName>
</protein>
<evidence type="ECO:0000256" key="2">
    <source>
        <dbReference type="ARBA" id="ARBA00022723"/>
    </source>
</evidence>
<evidence type="ECO:0000256" key="4">
    <source>
        <dbReference type="ARBA" id="ARBA00022763"/>
    </source>
</evidence>
<dbReference type="GO" id="GO:0051539">
    <property type="term" value="F:4 iron, 4 sulfur cluster binding"/>
    <property type="evidence" value="ECO:0007669"/>
    <property type="project" value="UniProtKB-KW"/>
</dbReference>
<dbReference type="GO" id="GO:0043139">
    <property type="term" value="F:5'-3' DNA helicase activity"/>
    <property type="evidence" value="ECO:0007669"/>
    <property type="project" value="UniProtKB-EC"/>
</dbReference>
<dbReference type="Gene3D" id="1.10.30.20">
    <property type="entry name" value="Bacterial XPD DNA helicase, FeS cluster domain"/>
    <property type="match status" value="1"/>
</dbReference>
<dbReference type="PANTHER" id="PTHR11472">
    <property type="entry name" value="DNA REPAIR DEAD HELICASE RAD3/XP-D SUBFAMILY MEMBER"/>
    <property type="match status" value="1"/>
</dbReference>
<sequence>MKGSLKSITVPLRDFALPAPRVGHLEPHSGSGRATAEGQEIHLRVQKRRALADPSSQAEVPISATFERDGYRFTVEGRMDGLFPSTPPRIEEIKSSFDLHDLVRRLKDDPYRHPYALQLLSYGYFFWLKDGVLPELTFHLVSSRTSDAVDLPLELDPERYRQWLDLRLAELAVDAAQGEKRAQRRRQLAAGFPFPFAEPRPGQLELIAEIEAGMAERRPMLIQAPTGLGKTVGVLYPVLKEALARGQRVVYLTPKNSLHAVAEEAVARFKEVGARVKSLCITAKGKICFHDEPLCDPESCEYARDYYDKLREHGVLEILARKRRLRARTFREIGETYRVCPFELQLDLAHEADVVVCDYNYVFAPRSAATRIAASGIDQQGKPNLVIDEAHNLPARTMDQYSPALSTALLESWREDLQRIPARFRRPGEELLDACLAAVRGCRGRGETPFRIDPPVELFWDTDAKLRAFLSRYLEADLELGADDPVLRLCYTWSSFVESLAYLKDPERDEFFATFHPDRNGGGTLKITCCDAAALIKPCYQEFGQVVAFSATLKPFEYYARLCGLDPARVRSAEFSTPFARERRKLLVIPQVSTRYSRREKNYAKIAEAVARIAALQPGNYFAFFPSFDFLERVAALFNVPDGFELLLQERRMRGDRVESLLERLRQEGAPAIAFGVQGGSFAEGVDYAGKMLIGAFVVGPPLPTYDLEREEMRRYYQKRYGAGFQYAYGIPAMAKAVQAAGRVIRSERDKGVVVLMDDRFLEPEYSASMPGDWFAEQVTELVSGSILSEVAQFWEKE</sequence>
<dbReference type="Pfam" id="PF13307">
    <property type="entry name" value="Helicase_C_2"/>
    <property type="match status" value="1"/>
</dbReference>
<evidence type="ECO:0000256" key="5">
    <source>
        <dbReference type="ARBA" id="ARBA00022801"/>
    </source>
</evidence>
<keyword evidence="10" id="KW-0238">DNA-binding</keyword>
<dbReference type="InterPro" id="IPR045028">
    <property type="entry name" value="DinG/Rad3-like"/>
</dbReference>
<dbReference type="PANTHER" id="PTHR11472:SF34">
    <property type="entry name" value="REGULATOR OF TELOMERE ELONGATION HELICASE 1"/>
    <property type="match status" value="1"/>
</dbReference>
<evidence type="ECO:0000256" key="7">
    <source>
        <dbReference type="ARBA" id="ARBA00022840"/>
    </source>
</evidence>
<dbReference type="PROSITE" id="PS51193">
    <property type="entry name" value="HELICASE_ATP_BIND_2"/>
    <property type="match status" value="1"/>
</dbReference>
<evidence type="ECO:0000256" key="10">
    <source>
        <dbReference type="ARBA" id="ARBA00023125"/>
    </source>
</evidence>
<comment type="caution">
    <text evidence="15">The sequence shown here is derived from an EMBL/GenBank/DDBJ whole genome shotgun (WGS) entry which is preliminary data.</text>
</comment>
<evidence type="ECO:0000313" key="15">
    <source>
        <dbReference type="EMBL" id="MBJ6723572.1"/>
    </source>
</evidence>
<dbReference type="Gene3D" id="3.90.320.10">
    <property type="match status" value="1"/>
</dbReference>
<dbReference type="SMART" id="SM00487">
    <property type="entry name" value="DEXDc"/>
    <property type="match status" value="1"/>
</dbReference>
<feature type="domain" description="Helicase ATP-binding" evidence="14">
    <location>
        <begin position="189"/>
        <end position="443"/>
    </location>
</feature>
<dbReference type="InterPro" id="IPR011604">
    <property type="entry name" value="PDDEXK-like_dom_sf"/>
</dbReference>
<dbReference type="Gene3D" id="3.40.50.300">
    <property type="entry name" value="P-loop containing nucleotide triphosphate hydrolases"/>
    <property type="match status" value="2"/>
</dbReference>
<evidence type="ECO:0000256" key="3">
    <source>
        <dbReference type="ARBA" id="ARBA00022741"/>
    </source>
</evidence>
<keyword evidence="4" id="KW-0227">DNA damage</keyword>
<dbReference type="InterPro" id="IPR006555">
    <property type="entry name" value="ATP-dep_Helicase_C"/>
</dbReference>
<evidence type="ECO:0000256" key="8">
    <source>
        <dbReference type="ARBA" id="ARBA00023004"/>
    </source>
</evidence>
<evidence type="ECO:0000256" key="1">
    <source>
        <dbReference type="ARBA" id="ARBA00022485"/>
    </source>
</evidence>
<gene>
    <name evidence="15" type="ORF">JFN93_02515</name>
</gene>
<reference evidence="15" key="1">
    <citation type="submission" date="2020-12" db="EMBL/GenBank/DDBJ databases">
        <title>Geomonas sp. Red875, isolated from river sediment.</title>
        <authorList>
            <person name="Xu Z."/>
            <person name="Zhang Z."/>
            <person name="Masuda Y."/>
            <person name="Itoh H."/>
            <person name="Senoo K."/>
        </authorList>
    </citation>
    <scope>NUCLEOTIDE SEQUENCE</scope>
    <source>
        <strain evidence="15">Red875</strain>
    </source>
</reference>
<dbReference type="Pfam" id="PF06733">
    <property type="entry name" value="DEAD_2"/>
    <property type="match status" value="1"/>
</dbReference>
<keyword evidence="3" id="KW-0547">Nucleotide-binding</keyword>
<keyword evidence="12" id="KW-0413">Isomerase</keyword>
<evidence type="ECO:0000256" key="13">
    <source>
        <dbReference type="ARBA" id="ARBA00038058"/>
    </source>
</evidence>
<dbReference type="SMART" id="SM00488">
    <property type="entry name" value="DEXDc2"/>
    <property type="match status" value="1"/>
</dbReference>
<keyword evidence="9" id="KW-0411">Iron-sulfur</keyword>
<dbReference type="GO" id="GO:0003677">
    <property type="term" value="F:DNA binding"/>
    <property type="evidence" value="ECO:0007669"/>
    <property type="project" value="UniProtKB-KW"/>
</dbReference>
<name>A0A8J7IW35_9BACT</name>
<keyword evidence="7" id="KW-0067">ATP-binding</keyword>
<dbReference type="RefSeq" id="WP_199382416.1">
    <property type="nucleotide sequence ID" value="NZ_JAEMHM010000002.1"/>
</dbReference>
<proteinExistence type="inferred from homology"/>
<dbReference type="GO" id="GO:0006281">
    <property type="term" value="P:DNA repair"/>
    <property type="evidence" value="ECO:0007669"/>
    <property type="project" value="UniProtKB-KW"/>
</dbReference>
<keyword evidence="1" id="KW-0004">4Fe-4S</keyword>
<evidence type="ECO:0000313" key="16">
    <source>
        <dbReference type="Proteomes" id="UP000636888"/>
    </source>
</evidence>
<dbReference type="InterPro" id="IPR014013">
    <property type="entry name" value="Helic_SF1/SF2_ATP-bd_DinG/Rad3"/>
</dbReference>
<evidence type="ECO:0000256" key="9">
    <source>
        <dbReference type="ARBA" id="ARBA00023014"/>
    </source>
</evidence>
<dbReference type="Gene3D" id="1.10.275.40">
    <property type="match status" value="1"/>
</dbReference>
<evidence type="ECO:0000256" key="12">
    <source>
        <dbReference type="ARBA" id="ARBA00023235"/>
    </source>
</evidence>
<organism evidence="15 16">
    <name type="scientific">Geomesophilobacter sediminis</name>
    <dbReference type="NCBI Taxonomy" id="2798584"/>
    <lineage>
        <taxon>Bacteria</taxon>
        <taxon>Pseudomonadati</taxon>
        <taxon>Thermodesulfobacteriota</taxon>
        <taxon>Desulfuromonadia</taxon>
        <taxon>Geobacterales</taxon>
        <taxon>Geobacteraceae</taxon>
        <taxon>Geomesophilobacter</taxon>
    </lineage>
</organism>
<dbReference type="Proteomes" id="UP000636888">
    <property type="component" value="Unassembled WGS sequence"/>
</dbReference>
<comment type="similarity">
    <text evidence="13">Belongs to the helicase family. DinG subfamily.</text>
</comment>
<dbReference type="InterPro" id="IPR014001">
    <property type="entry name" value="Helicase_ATP-bd"/>
</dbReference>
<dbReference type="SUPFAM" id="SSF52540">
    <property type="entry name" value="P-loop containing nucleoside triphosphate hydrolases"/>
    <property type="match status" value="1"/>
</dbReference>
<keyword evidence="11" id="KW-0234">DNA repair</keyword>
<dbReference type="GO" id="GO:0046872">
    <property type="term" value="F:metal ion binding"/>
    <property type="evidence" value="ECO:0007669"/>
    <property type="project" value="UniProtKB-KW"/>
</dbReference>
<evidence type="ECO:0000256" key="11">
    <source>
        <dbReference type="ARBA" id="ARBA00023204"/>
    </source>
</evidence>
<keyword evidence="2" id="KW-0479">Metal-binding</keyword>
<dbReference type="AlphaFoldDB" id="A0A8J7IW35"/>
<keyword evidence="6 15" id="KW-0347">Helicase</keyword>
<dbReference type="GO" id="GO:0005524">
    <property type="term" value="F:ATP binding"/>
    <property type="evidence" value="ECO:0007669"/>
    <property type="project" value="UniProtKB-KW"/>
</dbReference>
<keyword evidence="8" id="KW-0408">Iron</keyword>
<accession>A0A8J7IW35</accession>
<evidence type="ECO:0000256" key="6">
    <source>
        <dbReference type="ARBA" id="ARBA00022806"/>
    </source>
</evidence>
<keyword evidence="16" id="KW-1185">Reference proteome</keyword>
<dbReference type="InterPro" id="IPR027417">
    <property type="entry name" value="P-loop_NTPase"/>
</dbReference>
<dbReference type="InterPro" id="IPR042493">
    <property type="entry name" value="XPD_DNA_FeS"/>
</dbReference>
<dbReference type="InterPro" id="IPR010614">
    <property type="entry name" value="RAD3-like_helicase_DEAD"/>
</dbReference>
<dbReference type="SMART" id="SM00491">
    <property type="entry name" value="HELICc2"/>
    <property type="match status" value="1"/>
</dbReference>
<dbReference type="EMBL" id="JAEMHM010000002">
    <property type="protein sequence ID" value="MBJ6723572.1"/>
    <property type="molecule type" value="Genomic_DNA"/>
</dbReference>
<evidence type="ECO:0000259" key="14">
    <source>
        <dbReference type="PROSITE" id="PS51193"/>
    </source>
</evidence>
<dbReference type="GO" id="GO:0016818">
    <property type="term" value="F:hydrolase activity, acting on acid anhydrides, in phosphorus-containing anhydrides"/>
    <property type="evidence" value="ECO:0007669"/>
    <property type="project" value="InterPro"/>
</dbReference>
<keyword evidence="5" id="KW-0378">Hydrolase</keyword>
<dbReference type="InterPro" id="IPR006554">
    <property type="entry name" value="Helicase-like_DEXD_c2"/>
</dbReference>